<sequence>MKFTGNKEVLISRDTSCSEEVGYETDVEVPELKSEDEHTLSSKVLEEAEGLVDSTPTPKDGMTFNSLECAKEYYNKYAFQSATG</sequence>
<reference evidence="1 2" key="1">
    <citation type="submission" date="2024-01" db="EMBL/GenBank/DDBJ databases">
        <title>Genome assemblies of Stephania.</title>
        <authorList>
            <person name="Yang L."/>
        </authorList>
    </citation>
    <scope>NUCLEOTIDE SEQUENCE [LARGE SCALE GENOMIC DNA]</scope>
    <source>
        <strain evidence="1">YNDBR</strain>
        <tissue evidence="1">Leaf</tissue>
    </source>
</reference>
<dbReference type="EMBL" id="JBBNAF010000001">
    <property type="protein sequence ID" value="KAK9169621.1"/>
    <property type="molecule type" value="Genomic_DNA"/>
</dbReference>
<protein>
    <submittedName>
        <fullName evidence="1">Uncharacterized protein</fullName>
    </submittedName>
</protein>
<organism evidence="1 2">
    <name type="scientific">Stephania yunnanensis</name>
    <dbReference type="NCBI Taxonomy" id="152371"/>
    <lineage>
        <taxon>Eukaryota</taxon>
        <taxon>Viridiplantae</taxon>
        <taxon>Streptophyta</taxon>
        <taxon>Embryophyta</taxon>
        <taxon>Tracheophyta</taxon>
        <taxon>Spermatophyta</taxon>
        <taxon>Magnoliopsida</taxon>
        <taxon>Ranunculales</taxon>
        <taxon>Menispermaceae</taxon>
        <taxon>Menispermoideae</taxon>
        <taxon>Cissampelideae</taxon>
        <taxon>Stephania</taxon>
    </lineage>
</organism>
<dbReference type="Proteomes" id="UP001420932">
    <property type="component" value="Unassembled WGS sequence"/>
</dbReference>
<evidence type="ECO:0000313" key="1">
    <source>
        <dbReference type="EMBL" id="KAK9169621.1"/>
    </source>
</evidence>
<name>A0AAP0LEQ9_9MAGN</name>
<gene>
    <name evidence="1" type="ORF">Syun_001761</name>
</gene>
<evidence type="ECO:0000313" key="2">
    <source>
        <dbReference type="Proteomes" id="UP001420932"/>
    </source>
</evidence>
<accession>A0AAP0LEQ9</accession>
<proteinExistence type="predicted"/>
<keyword evidence="2" id="KW-1185">Reference proteome</keyword>
<comment type="caution">
    <text evidence="1">The sequence shown here is derived from an EMBL/GenBank/DDBJ whole genome shotgun (WGS) entry which is preliminary data.</text>
</comment>
<dbReference type="AlphaFoldDB" id="A0AAP0LEQ9"/>